<keyword evidence="1" id="KW-0472">Membrane</keyword>
<feature type="transmembrane region" description="Helical" evidence="1">
    <location>
        <begin position="27"/>
        <end position="45"/>
    </location>
</feature>
<comment type="caution">
    <text evidence="2">The sequence shown here is derived from an EMBL/GenBank/DDBJ whole genome shotgun (WGS) entry which is preliminary data.</text>
</comment>
<name>A0ABX2Y9H3_9CELL</name>
<gene>
    <name evidence="2" type="ORF">OERS_05100</name>
</gene>
<reference evidence="2 3" key="1">
    <citation type="submission" date="2016-06" db="EMBL/GenBank/DDBJ databases">
        <title>Genome sequence of Oerskovia enterophila DSM 43852.</title>
        <authorList>
            <person name="Poehlein A."/>
            <person name="Jag V."/>
            <person name="Bengelsdorf F.R."/>
            <person name="Daniel R."/>
            <person name="Duerre P."/>
        </authorList>
    </citation>
    <scope>NUCLEOTIDE SEQUENCE [LARGE SCALE GENOMIC DNA]</scope>
    <source>
        <strain evidence="2 3">DSM 43852</strain>
    </source>
</reference>
<dbReference type="EMBL" id="MAQA01000003">
    <property type="protein sequence ID" value="OCI32918.1"/>
    <property type="molecule type" value="Genomic_DNA"/>
</dbReference>
<proteinExistence type="predicted"/>
<keyword evidence="1" id="KW-1133">Transmembrane helix</keyword>
<accession>A0ABX2Y9H3</accession>
<evidence type="ECO:0000313" key="2">
    <source>
        <dbReference type="EMBL" id="OCI32918.1"/>
    </source>
</evidence>
<evidence type="ECO:0000313" key="3">
    <source>
        <dbReference type="Proteomes" id="UP000093412"/>
    </source>
</evidence>
<dbReference type="Proteomes" id="UP000093412">
    <property type="component" value="Unassembled WGS sequence"/>
</dbReference>
<protein>
    <submittedName>
        <fullName evidence="2">Uncharacterized protein</fullName>
    </submittedName>
</protein>
<dbReference type="RefSeq" id="WP_169834177.1">
    <property type="nucleotide sequence ID" value="NZ_MAQA01000003.1"/>
</dbReference>
<keyword evidence="3" id="KW-1185">Reference proteome</keyword>
<sequence length="46" mass="4947">MPGRFEPSSEDRKKMNDWIASTGGSRLIMGVFAVVVVAFVIAAFTG</sequence>
<organism evidence="2 3">
    <name type="scientific">Oerskovia enterophila</name>
    <dbReference type="NCBI Taxonomy" id="43678"/>
    <lineage>
        <taxon>Bacteria</taxon>
        <taxon>Bacillati</taxon>
        <taxon>Actinomycetota</taxon>
        <taxon>Actinomycetes</taxon>
        <taxon>Micrococcales</taxon>
        <taxon>Cellulomonadaceae</taxon>
        <taxon>Oerskovia</taxon>
    </lineage>
</organism>
<keyword evidence="1" id="KW-0812">Transmembrane</keyword>
<evidence type="ECO:0000256" key="1">
    <source>
        <dbReference type="SAM" id="Phobius"/>
    </source>
</evidence>